<evidence type="ECO:0000256" key="1">
    <source>
        <dbReference type="ARBA" id="ARBA00001966"/>
    </source>
</evidence>
<feature type="non-terminal residue" evidence="12">
    <location>
        <position position="393"/>
    </location>
</feature>
<dbReference type="SUPFAM" id="SSF54292">
    <property type="entry name" value="2Fe-2S ferredoxin-like"/>
    <property type="match status" value="1"/>
</dbReference>
<evidence type="ECO:0000256" key="3">
    <source>
        <dbReference type="ARBA" id="ARBA00022485"/>
    </source>
</evidence>
<keyword evidence="5" id="KW-1278">Translocase</keyword>
<dbReference type="GO" id="GO:0051539">
    <property type="term" value="F:4 iron, 4 sulfur cluster binding"/>
    <property type="evidence" value="ECO:0007669"/>
    <property type="project" value="UniProtKB-KW"/>
</dbReference>
<comment type="similarity">
    <text evidence="2">Belongs to the complex I 75 kDa subunit family.</text>
</comment>
<dbReference type="GO" id="GO:0042773">
    <property type="term" value="P:ATP synthesis coupled electron transport"/>
    <property type="evidence" value="ECO:0007669"/>
    <property type="project" value="InterPro"/>
</dbReference>
<evidence type="ECO:0000256" key="9">
    <source>
        <dbReference type="ARBA" id="ARBA00034078"/>
    </source>
</evidence>
<dbReference type="FunFam" id="3.30.70.20:FF:000002">
    <property type="entry name" value="NADH-ubiquinone oxidoreductase 75 kDa subunit"/>
    <property type="match status" value="1"/>
</dbReference>
<dbReference type="SUPFAM" id="SSF53706">
    <property type="entry name" value="Formate dehydrogenase/DMSO reductase, domains 1-3"/>
    <property type="match status" value="1"/>
</dbReference>
<dbReference type="InterPro" id="IPR019574">
    <property type="entry name" value="NADH_UbQ_OxRdtase_Gsu_4Fe4S-bd"/>
</dbReference>
<dbReference type="GO" id="GO:0016020">
    <property type="term" value="C:membrane"/>
    <property type="evidence" value="ECO:0007669"/>
    <property type="project" value="InterPro"/>
</dbReference>
<evidence type="ECO:0000259" key="11">
    <source>
        <dbReference type="PROSITE" id="PS51839"/>
    </source>
</evidence>
<feature type="domain" description="4Fe-4S Mo/W bis-MGD-type" evidence="10">
    <location>
        <begin position="234"/>
        <end position="291"/>
    </location>
</feature>
<dbReference type="InterPro" id="IPR006963">
    <property type="entry name" value="Mopterin_OxRdtase_4Fe-4S_dom"/>
</dbReference>
<dbReference type="SMART" id="SM00929">
    <property type="entry name" value="NADH-G_4Fe-4S_3"/>
    <property type="match status" value="1"/>
</dbReference>
<dbReference type="PROSITE" id="PS51669">
    <property type="entry name" value="4FE4S_MOW_BIS_MGD"/>
    <property type="match status" value="1"/>
</dbReference>
<dbReference type="Pfam" id="PF10588">
    <property type="entry name" value="NADH-G_4Fe-4S_3"/>
    <property type="match status" value="1"/>
</dbReference>
<evidence type="ECO:0000313" key="12">
    <source>
        <dbReference type="EMBL" id="GAG57455.1"/>
    </source>
</evidence>
<dbReference type="EMBL" id="BART01007409">
    <property type="protein sequence ID" value="GAG57455.1"/>
    <property type="molecule type" value="Genomic_DNA"/>
</dbReference>
<keyword evidence="7" id="KW-0411">Iron-sulfur</keyword>
<keyword evidence="3" id="KW-0004">4Fe-4S</keyword>
<evidence type="ECO:0000256" key="2">
    <source>
        <dbReference type="ARBA" id="ARBA00005404"/>
    </source>
</evidence>
<dbReference type="InterPro" id="IPR036010">
    <property type="entry name" value="2Fe-2S_ferredoxin-like_sf"/>
</dbReference>
<comment type="cofactor">
    <cofactor evidence="9">
        <name>[2Fe-2S] cluster</name>
        <dbReference type="ChEBI" id="CHEBI:190135"/>
    </cofactor>
</comment>
<dbReference type="AlphaFoldDB" id="X0YMY0"/>
<reference evidence="12" key="1">
    <citation type="journal article" date="2014" name="Front. Microbiol.">
        <title>High frequency of phylogenetically diverse reductive dehalogenase-homologous genes in deep subseafloor sedimentary metagenomes.</title>
        <authorList>
            <person name="Kawai M."/>
            <person name="Futagami T."/>
            <person name="Toyoda A."/>
            <person name="Takaki Y."/>
            <person name="Nishi S."/>
            <person name="Hori S."/>
            <person name="Arai W."/>
            <person name="Tsubouchi T."/>
            <person name="Morono Y."/>
            <person name="Uchiyama I."/>
            <person name="Ito T."/>
            <person name="Fujiyama A."/>
            <person name="Inagaki F."/>
            <person name="Takami H."/>
        </authorList>
    </citation>
    <scope>NUCLEOTIDE SEQUENCE</scope>
    <source>
        <strain evidence="12">Expedition CK06-06</strain>
    </source>
</reference>
<accession>X0YMY0</accession>
<dbReference type="PROSITE" id="PS00641">
    <property type="entry name" value="COMPLEX1_75K_1"/>
    <property type="match status" value="1"/>
</dbReference>
<dbReference type="GO" id="GO:0016491">
    <property type="term" value="F:oxidoreductase activity"/>
    <property type="evidence" value="ECO:0007669"/>
    <property type="project" value="InterPro"/>
</dbReference>
<proteinExistence type="inferred from homology"/>
<evidence type="ECO:0000256" key="8">
    <source>
        <dbReference type="ARBA" id="ARBA00023027"/>
    </source>
</evidence>
<evidence type="ECO:0000259" key="10">
    <source>
        <dbReference type="PROSITE" id="PS51669"/>
    </source>
</evidence>
<dbReference type="InterPro" id="IPR050123">
    <property type="entry name" value="Prok_molybdopt-oxidoreductase"/>
</dbReference>
<dbReference type="Gene3D" id="3.10.20.740">
    <property type="match status" value="1"/>
</dbReference>
<dbReference type="GO" id="GO:0008137">
    <property type="term" value="F:NADH dehydrogenase (ubiquinone) activity"/>
    <property type="evidence" value="ECO:0007669"/>
    <property type="project" value="InterPro"/>
</dbReference>
<gene>
    <name evidence="12" type="ORF">S01H4_16860</name>
</gene>
<dbReference type="PANTHER" id="PTHR43105">
    <property type="entry name" value="RESPIRATORY NITRATE REDUCTASE"/>
    <property type="match status" value="1"/>
</dbReference>
<evidence type="ECO:0000256" key="6">
    <source>
        <dbReference type="ARBA" id="ARBA00023004"/>
    </source>
</evidence>
<dbReference type="PROSITE" id="PS51839">
    <property type="entry name" value="4FE4S_HC3"/>
    <property type="match status" value="1"/>
</dbReference>
<dbReference type="InterPro" id="IPR054351">
    <property type="entry name" value="NADH_UbQ_OxRdtase_ferredoxin"/>
</dbReference>
<keyword evidence="6" id="KW-0408">Iron</keyword>
<dbReference type="CDD" id="cd00207">
    <property type="entry name" value="fer2"/>
    <property type="match status" value="1"/>
</dbReference>
<dbReference type="Pfam" id="PF22151">
    <property type="entry name" value="Fer4_NDSU1"/>
    <property type="match status" value="1"/>
</dbReference>
<protein>
    <recommendedName>
        <fullName evidence="13">4Fe-4S His(Cys)3-ligated-type domain-containing protein</fullName>
    </recommendedName>
</protein>
<comment type="cofactor">
    <cofactor evidence="1">
        <name>[4Fe-4S] cluster</name>
        <dbReference type="ChEBI" id="CHEBI:49883"/>
    </cofactor>
</comment>
<evidence type="ECO:0000256" key="7">
    <source>
        <dbReference type="ARBA" id="ARBA00023014"/>
    </source>
</evidence>
<dbReference type="InterPro" id="IPR000283">
    <property type="entry name" value="NADH_UbQ_OxRdtase_75kDa_su_CS"/>
</dbReference>
<dbReference type="PROSITE" id="PS00642">
    <property type="entry name" value="COMPLEX1_75K_2"/>
    <property type="match status" value="1"/>
</dbReference>
<sequence>MKSLKYFHINNVKFNYVLEFQSNHKNDYWKHNAPLIEYCETIGINIPHYCYHKNLSISGNCRMCLVELKNSPKPIVSCAMSAKSCLNNSEIFTNSPLVKKARENVLEFLLLNHPLDCPICDQGGECDLQDQSLFFGVTKKRFYNFKRVVTDKNIGPIVKTVMTRCIHCTRCVRFASEITGTEDLGMFGRGLDSEIGTYVTKTFQSELSGNIIDLCPVGALTSKPYPFVSRSWELKSVSSIDFSDGFATNIQVYLKNNQITKITPEYDSSANATSWISDKTRFAFNGMFSPERVLKGFIITGDNKVAMSNTWKILLDEIILTLYFQDHLNKHFFETKSLHVIFDSNVSLEVLNLLMMFSKKYSFVKLRKSENNLYNNDLEASFLTGNHNNLTNQ</sequence>
<name>X0YMY0_9ZZZZ</name>
<dbReference type="PANTHER" id="PTHR43105:SF13">
    <property type="entry name" value="NADH-UBIQUINONE OXIDOREDUCTASE 75 KDA SUBUNIT, MITOCHONDRIAL"/>
    <property type="match status" value="1"/>
</dbReference>
<feature type="domain" description="4Fe-4S His(Cys)3-ligated-type" evidence="11">
    <location>
        <begin position="97"/>
        <end position="136"/>
    </location>
</feature>
<dbReference type="GO" id="GO:0046872">
    <property type="term" value="F:metal ion binding"/>
    <property type="evidence" value="ECO:0007669"/>
    <property type="project" value="UniProtKB-KW"/>
</dbReference>
<comment type="caution">
    <text evidence="12">The sequence shown here is derived from an EMBL/GenBank/DDBJ whole genome shotgun (WGS) entry which is preliminary data.</text>
</comment>
<dbReference type="FunFam" id="3.10.20.740:FF:000001">
    <property type="entry name" value="NADH-quinone oxidoreductase subunit G"/>
    <property type="match status" value="1"/>
</dbReference>
<dbReference type="InterPro" id="IPR001041">
    <property type="entry name" value="2Fe-2S_ferredoxin-type"/>
</dbReference>
<dbReference type="Pfam" id="PF22117">
    <property type="entry name" value="Fer4_Nqo3"/>
    <property type="match status" value="1"/>
</dbReference>
<dbReference type="Gene3D" id="3.30.70.20">
    <property type="match status" value="1"/>
</dbReference>
<evidence type="ECO:0008006" key="13">
    <source>
        <dbReference type="Google" id="ProtNLM"/>
    </source>
</evidence>
<evidence type="ECO:0000256" key="5">
    <source>
        <dbReference type="ARBA" id="ARBA00022967"/>
    </source>
</evidence>
<dbReference type="SUPFAM" id="SSF54862">
    <property type="entry name" value="4Fe-4S ferredoxins"/>
    <property type="match status" value="1"/>
</dbReference>
<organism evidence="12">
    <name type="scientific">marine sediment metagenome</name>
    <dbReference type="NCBI Taxonomy" id="412755"/>
    <lineage>
        <taxon>unclassified sequences</taxon>
        <taxon>metagenomes</taxon>
        <taxon>ecological metagenomes</taxon>
    </lineage>
</organism>
<keyword evidence="4" id="KW-0479">Metal-binding</keyword>
<keyword evidence="8" id="KW-0520">NAD</keyword>
<dbReference type="PROSITE" id="PS00643">
    <property type="entry name" value="COMPLEX1_75K_3"/>
    <property type="match status" value="1"/>
</dbReference>
<evidence type="ECO:0000256" key="4">
    <source>
        <dbReference type="ARBA" id="ARBA00022723"/>
    </source>
</evidence>